<gene>
    <name evidence="1" type="ORF">CDAR_78861</name>
</gene>
<evidence type="ECO:0000313" key="1">
    <source>
        <dbReference type="EMBL" id="GIY03125.1"/>
    </source>
</evidence>
<keyword evidence="2" id="KW-1185">Reference proteome</keyword>
<accession>A0AAV4Q532</accession>
<dbReference type="AlphaFoldDB" id="A0AAV4Q532"/>
<comment type="caution">
    <text evidence="1">The sequence shown here is derived from an EMBL/GenBank/DDBJ whole genome shotgun (WGS) entry which is preliminary data.</text>
</comment>
<sequence length="93" mass="10135">MGNNDVILRLTGNPPLCISPRPLFYRVGVVRGRRELKVSHAGESTLAESCCILGHLGTGTRPRSVHVEALSSQAIFLGKVGLVESPFHFLRKL</sequence>
<organism evidence="1 2">
    <name type="scientific">Caerostris darwini</name>
    <dbReference type="NCBI Taxonomy" id="1538125"/>
    <lineage>
        <taxon>Eukaryota</taxon>
        <taxon>Metazoa</taxon>
        <taxon>Ecdysozoa</taxon>
        <taxon>Arthropoda</taxon>
        <taxon>Chelicerata</taxon>
        <taxon>Arachnida</taxon>
        <taxon>Araneae</taxon>
        <taxon>Araneomorphae</taxon>
        <taxon>Entelegynae</taxon>
        <taxon>Araneoidea</taxon>
        <taxon>Araneidae</taxon>
        <taxon>Caerostris</taxon>
    </lineage>
</organism>
<protein>
    <submittedName>
        <fullName evidence="1">Uncharacterized protein</fullName>
    </submittedName>
</protein>
<reference evidence="1 2" key="1">
    <citation type="submission" date="2021-06" db="EMBL/GenBank/DDBJ databases">
        <title>Caerostris darwini draft genome.</title>
        <authorList>
            <person name="Kono N."/>
            <person name="Arakawa K."/>
        </authorList>
    </citation>
    <scope>NUCLEOTIDE SEQUENCE [LARGE SCALE GENOMIC DNA]</scope>
</reference>
<proteinExistence type="predicted"/>
<dbReference type="EMBL" id="BPLQ01003774">
    <property type="protein sequence ID" value="GIY03125.1"/>
    <property type="molecule type" value="Genomic_DNA"/>
</dbReference>
<name>A0AAV4Q532_9ARAC</name>
<dbReference type="Proteomes" id="UP001054837">
    <property type="component" value="Unassembled WGS sequence"/>
</dbReference>
<evidence type="ECO:0000313" key="2">
    <source>
        <dbReference type="Proteomes" id="UP001054837"/>
    </source>
</evidence>